<protein>
    <recommendedName>
        <fullName evidence="2">MADF domain-containing protein</fullName>
    </recommendedName>
</protein>
<keyword evidence="4" id="KW-1185">Reference proteome</keyword>
<gene>
    <name evidence="3" type="ORF">MELIAE_LOCUS12139</name>
</gene>
<dbReference type="AlphaFoldDB" id="A0A9P0BDB8"/>
<feature type="compositionally biased region" description="Polar residues" evidence="1">
    <location>
        <begin position="100"/>
        <end position="109"/>
    </location>
</feature>
<feature type="compositionally biased region" description="Low complexity" evidence="1">
    <location>
        <begin position="121"/>
        <end position="130"/>
    </location>
</feature>
<dbReference type="GO" id="GO:0005634">
    <property type="term" value="C:nucleus"/>
    <property type="evidence" value="ECO:0007669"/>
    <property type="project" value="TreeGrafter"/>
</dbReference>
<feature type="compositionally biased region" description="Acidic residues" evidence="1">
    <location>
        <begin position="63"/>
        <end position="79"/>
    </location>
</feature>
<feature type="region of interest" description="Disordered" evidence="1">
    <location>
        <begin position="57"/>
        <end position="134"/>
    </location>
</feature>
<dbReference type="PANTHER" id="PTHR12243">
    <property type="entry name" value="MADF DOMAIN TRANSCRIPTION FACTOR"/>
    <property type="match status" value="1"/>
</dbReference>
<dbReference type="GO" id="GO:0005667">
    <property type="term" value="C:transcription regulator complex"/>
    <property type="evidence" value="ECO:0007669"/>
    <property type="project" value="TreeGrafter"/>
</dbReference>
<evidence type="ECO:0000313" key="3">
    <source>
        <dbReference type="EMBL" id="CAH0563159.1"/>
    </source>
</evidence>
<proteinExistence type="predicted"/>
<evidence type="ECO:0000256" key="1">
    <source>
        <dbReference type="SAM" id="MobiDB-lite"/>
    </source>
</evidence>
<dbReference type="EMBL" id="OV121139">
    <property type="protein sequence ID" value="CAH0563159.1"/>
    <property type="molecule type" value="Genomic_DNA"/>
</dbReference>
<dbReference type="Proteomes" id="UP001154078">
    <property type="component" value="Chromosome 8"/>
</dbReference>
<reference evidence="3" key="1">
    <citation type="submission" date="2021-12" db="EMBL/GenBank/DDBJ databases">
        <authorList>
            <person name="King R."/>
        </authorList>
    </citation>
    <scope>NUCLEOTIDE SEQUENCE</scope>
</reference>
<evidence type="ECO:0000313" key="4">
    <source>
        <dbReference type="Proteomes" id="UP001154078"/>
    </source>
</evidence>
<evidence type="ECO:0000259" key="2">
    <source>
        <dbReference type="PROSITE" id="PS51029"/>
    </source>
</evidence>
<dbReference type="PANTHER" id="PTHR12243:SF67">
    <property type="entry name" value="COREPRESSOR OF PANGOLIN, ISOFORM A-RELATED"/>
    <property type="match status" value="1"/>
</dbReference>
<dbReference type="InterPro" id="IPR039353">
    <property type="entry name" value="TF_Adf1"/>
</dbReference>
<sequence length="204" mass="23782">MLIADDCKKRWRNIKDTYFRNIKKRKLGTFSASSQKPTKWTLFDRLSFLDSVKHERASKSNFADEEEETPLESPNEMDCEIGPTDESTLNNSDLFERYLSPSTSRTPGTKFNKILDRDQESSTSESRSSTPLQRNLNKYQLRVSKNSLIAQFEERSQKRMELLKAMHKKKDKTEPEDEVDLFMRSISMTVKKFPPALLNEVIKS</sequence>
<organism evidence="3 4">
    <name type="scientific">Brassicogethes aeneus</name>
    <name type="common">Rape pollen beetle</name>
    <name type="synonym">Meligethes aeneus</name>
    <dbReference type="NCBI Taxonomy" id="1431903"/>
    <lineage>
        <taxon>Eukaryota</taxon>
        <taxon>Metazoa</taxon>
        <taxon>Ecdysozoa</taxon>
        <taxon>Arthropoda</taxon>
        <taxon>Hexapoda</taxon>
        <taxon>Insecta</taxon>
        <taxon>Pterygota</taxon>
        <taxon>Neoptera</taxon>
        <taxon>Endopterygota</taxon>
        <taxon>Coleoptera</taxon>
        <taxon>Polyphaga</taxon>
        <taxon>Cucujiformia</taxon>
        <taxon>Nitidulidae</taxon>
        <taxon>Meligethinae</taxon>
        <taxon>Brassicogethes</taxon>
    </lineage>
</organism>
<dbReference type="PROSITE" id="PS51029">
    <property type="entry name" value="MADF"/>
    <property type="match status" value="1"/>
</dbReference>
<accession>A0A9P0BDB8</accession>
<name>A0A9P0BDB8_BRAAE</name>
<dbReference type="Pfam" id="PF10545">
    <property type="entry name" value="MADF_DNA_bdg"/>
    <property type="match status" value="1"/>
</dbReference>
<dbReference type="GO" id="GO:0006357">
    <property type="term" value="P:regulation of transcription by RNA polymerase II"/>
    <property type="evidence" value="ECO:0007669"/>
    <property type="project" value="TreeGrafter"/>
</dbReference>
<dbReference type="InterPro" id="IPR006578">
    <property type="entry name" value="MADF-dom"/>
</dbReference>
<dbReference type="OrthoDB" id="5803771at2759"/>
<feature type="domain" description="MADF" evidence="2">
    <location>
        <begin position="1"/>
        <end position="54"/>
    </location>
</feature>